<name>M1DG40_SOLTU</name>
<dbReference type="GO" id="GO:0006357">
    <property type="term" value="P:regulation of transcription by RNA polymerase II"/>
    <property type="evidence" value="ECO:0000318"/>
    <property type="project" value="GO_Central"/>
</dbReference>
<feature type="region of interest" description="Disordered" evidence="1">
    <location>
        <begin position="1"/>
        <end position="49"/>
    </location>
</feature>
<evidence type="ECO:0000313" key="3">
    <source>
        <dbReference type="Proteomes" id="UP000011115"/>
    </source>
</evidence>
<dbReference type="HOGENOM" id="CLU_1290945_0_0_1"/>
<sequence>MLENDNRVGVGGSSDDLPNNKSDSNDNDLVDSGSVGTQPKKKRKEIAPRSKAWNHFDKVVENGLSGAKCRIFYVYSSKIYNFICCMYDKKELYVGSLGPLGHRVPVRLNGTWGVTSTYLMLEAAQNFEKAFDRFDLFDEHFKTYLSTHICEDGSIVGTLACDDWANVRSVVKYLEKIYELTIKVSGSHYVTSSVHFEDICELDVYLKLCLSSED</sequence>
<organism evidence="2 3">
    <name type="scientific">Solanum tuberosum</name>
    <name type="common">Potato</name>
    <dbReference type="NCBI Taxonomy" id="4113"/>
    <lineage>
        <taxon>Eukaryota</taxon>
        <taxon>Viridiplantae</taxon>
        <taxon>Streptophyta</taxon>
        <taxon>Embryophyta</taxon>
        <taxon>Tracheophyta</taxon>
        <taxon>Spermatophyta</taxon>
        <taxon>Magnoliopsida</taxon>
        <taxon>eudicotyledons</taxon>
        <taxon>Gunneridae</taxon>
        <taxon>Pentapetalae</taxon>
        <taxon>asterids</taxon>
        <taxon>lamiids</taxon>
        <taxon>Solanales</taxon>
        <taxon>Solanaceae</taxon>
        <taxon>Solanoideae</taxon>
        <taxon>Solaneae</taxon>
        <taxon>Solanum</taxon>
    </lineage>
</organism>
<keyword evidence="3" id="KW-1185">Reference proteome</keyword>
<reference evidence="3" key="1">
    <citation type="journal article" date="2011" name="Nature">
        <title>Genome sequence and analysis of the tuber crop potato.</title>
        <authorList>
            <consortium name="The Potato Genome Sequencing Consortium"/>
        </authorList>
    </citation>
    <scope>NUCLEOTIDE SEQUENCE [LARGE SCALE GENOMIC DNA]</scope>
    <source>
        <strain evidence="3">cv. DM1-3 516 R44</strain>
    </source>
</reference>
<dbReference type="Proteomes" id="UP000011115">
    <property type="component" value="Unassembled WGS sequence"/>
</dbReference>
<protein>
    <submittedName>
        <fullName evidence="2">Fatty oxidation complex alpha subunit</fullName>
    </submittedName>
</protein>
<evidence type="ECO:0000313" key="2">
    <source>
        <dbReference type="EnsemblPlants" id="PGSC0003DMT400088501"/>
    </source>
</evidence>
<evidence type="ECO:0000256" key="1">
    <source>
        <dbReference type="SAM" id="MobiDB-lite"/>
    </source>
</evidence>
<reference evidence="2" key="2">
    <citation type="submission" date="2015-06" db="UniProtKB">
        <authorList>
            <consortium name="EnsemblPlants"/>
        </authorList>
    </citation>
    <scope>IDENTIFICATION</scope>
    <source>
        <strain evidence="2">DM1-3 516 R44</strain>
    </source>
</reference>
<dbReference type="GO" id="GO:0005634">
    <property type="term" value="C:nucleus"/>
    <property type="evidence" value="ECO:0000318"/>
    <property type="project" value="GO_Central"/>
</dbReference>
<accession>M1DG40</accession>
<dbReference type="EnsemblPlants" id="PGSC0003DMT400088501">
    <property type="protein sequence ID" value="PGSC0003DMT400088501"/>
    <property type="gene ID" value="PGSC0003DMG400038072"/>
</dbReference>
<proteinExistence type="predicted"/>
<dbReference type="InParanoid" id="M1DG40"/>
<dbReference type="OMA" id="THICEDG"/>
<dbReference type="PaxDb" id="4113-PGSC0003DMT400088501"/>
<dbReference type="AlphaFoldDB" id="M1DG40"/>
<dbReference type="Gramene" id="PGSC0003DMT400088501">
    <property type="protein sequence ID" value="PGSC0003DMT400088501"/>
    <property type="gene ID" value="PGSC0003DMG400038072"/>
</dbReference>